<protein>
    <submittedName>
        <fullName evidence="2">Uncharacterized protein</fullName>
    </submittedName>
</protein>
<gene>
    <name evidence="2" type="ORF">OGATHE_005898</name>
</gene>
<name>A0A9P8SYM8_9ASCO</name>
<comment type="caution">
    <text evidence="2">The sequence shown here is derived from an EMBL/GenBank/DDBJ whole genome shotgun (WGS) entry which is preliminary data.</text>
</comment>
<dbReference type="EMBL" id="JAEUBD010001504">
    <property type="protein sequence ID" value="KAH3659853.1"/>
    <property type="molecule type" value="Genomic_DNA"/>
</dbReference>
<sequence length="136" mass="14870">MESENGDGPSVKKVKTESPTPQPIPQLNTQHSAQTAKTTKGVDEIVDGSDLRKFLNKHFTEELISGLKILGLLGEQVEEEPRYEPNQLDLPASENGLVSFVDFVCVLDLENNVLCKRVVGPIIDGFGASHNVVESR</sequence>
<feature type="region of interest" description="Disordered" evidence="1">
    <location>
        <begin position="1"/>
        <end position="41"/>
    </location>
</feature>
<dbReference type="Proteomes" id="UP000788993">
    <property type="component" value="Unassembled WGS sequence"/>
</dbReference>
<feature type="compositionally biased region" description="Polar residues" evidence="1">
    <location>
        <begin position="25"/>
        <end position="38"/>
    </location>
</feature>
<accession>A0A9P8SYM8</accession>
<reference evidence="2" key="2">
    <citation type="submission" date="2021-01" db="EMBL/GenBank/DDBJ databases">
        <authorList>
            <person name="Schikora-Tamarit M.A."/>
        </authorList>
    </citation>
    <scope>NUCLEOTIDE SEQUENCE</scope>
    <source>
        <strain evidence="2">NCAIM Y.01608</strain>
    </source>
</reference>
<proteinExistence type="predicted"/>
<reference evidence="2" key="1">
    <citation type="journal article" date="2021" name="Open Biol.">
        <title>Shared evolutionary footprints suggest mitochondrial oxidative damage underlies multiple complex I losses in fungi.</title>
        <authorList>
            <person name="Schikora-Tamarit M.A."/>
            <person name="Marcet-Houben M."/>
            <person name="Nosek J."/>
            <person name="Gabaldon T."/>
        </authorList>
    </citation>
    <scope>NUCLEOTIDE SEQUENCE</scope>
    <source>
        <strain evidence="2">NCAIM Y.01608</strain>
    </source>
</reference>
<organism evidence="2 3">
    <name type="scientific">Ogataea polymorpha</name>
    <dbReference type="NCBI Taxonomy" id="460523"/>
    <lineage>
        <taxon>Eukaryota</taxon>
        <taxon>Fungi</taxon>
        <taxon>Dikarya</taxon>
        <taxon>Ascomycota</taxon>
        <taxon>Saccharomycotina</taxon>
        <taxon>Pichiomycetes</taxon>
        <taxon>Pichiales</taxon>
        <taxon>Pichiaceae</taxon>
        <taxon>Ogataea</taxon>
    </lineage>
</organism>
<evidence type="ECO:0000256" key="1">
    <source>
        <dbReference type="SAM" id="MobiDB-lite"/>
    </source>
</evidence>
<dbReference type="AlphaFoldDB" id="A0A9P8SYM8"/>
<evidence type="ECO:0000313" key="2">
    <source>
        <dbReference type="EMBL" id="KAH3659853.1"/>
    </source>
</evidence>
<evidence type="ECO:0000313" key="3">
    <source>
        <dbReference type="Proteomes" id="UP000788993"/>
    </source>
</evidence>
<keyword evidence="3" id="KW-1185">Reference proteome</keyword>